<reference evidence="6" key="1">
    <citation type="submission" date="2017-03" db="EMBL/GenBank/DDBJ databases">
        <title>Genomes of endolithic fungi from Antarctica.</title>
        <authorList>
            <person name="Coleine C."/>
            <person name="Masonjones S."/>
            <person name="Stajich J.E."/>
        </authorList>
    </citation>
    <scope>NUCLEOTIDE SEQUENCE [LARGE SCALE GENOMIC DNA]</scope>
    <source>
        <strain evidence="6">CCFEE 5527</strain>
    </source>
</reference>
<sequence>MSVTPSTTRPLANLKQAIRQCRAERAQHRRHYAAATESLYPSLQTRYPPPTPGFRPSQAIKQNRFEIGLRKIPVIPPPPSTAKAVPDPIASLTSLQLSTLDPASFRRRLFSALNPDRARVGDILLVRLKSGEPFSGVCINIRARNSPIDTAVLLRNNLTRVAVEMWFKIFSPGVSGIEVVRRKEGRRARRAKLYYMRLPKHDIGSVEGVTRTYLRGRQGGAPTGGGGGANKGKKKSKN</sequence>
<dbReference type="GO" id="GO:0006412">
    <property type="term" value="P:translation"/>
    <property type="evidence" value="ECO:0007669"/>
    <property type="project" value="InterPro"/>
</dbReference>
<keyword evidence="3" id="KW-0687">Ribonucleoprotein</keyword>
<evidence type="ECO:0000256" key="1">
    <source>
        <dbReference type="ARBA" id="ARBA00005781"/>
    </source>
</evidence>
<accession>A0A1V8TUX9</accession>
<dbReference type="Proteomes" id="UP000192596">
    <property type="component" value="Unassembled WGS sequence"/>
</dbReference>
<evidence type="ECO:0000256" key="2">
    <source>
        <dbReference type="ARBA" id="ARBA00022980"/>
    </source>
</evidence>
<dbReference type="GO" id="GO:0005762">
    <property type="term" value="C:mitochondrial large ribosomal subunit"/>
    <property type="evidence" value="ECO:0007669"/>
    <property type="project" value="TreeGrafter"/>
</dbReference>
<evidence type="ECO:0000313" key="5">
    <source>
        <dbReference type="EMBL" id="OQO15158.1"/>
    </source>
</evidence>
<feature type="compositionally biased region" description="Gly residues" evidence="4">
    <location>
        <begin position="217"/>
        <end position="230"/>
    </location>
</feature>
<dbReference type="OrthoDB" id="432645at2759"/>
<feature type="region of interest" description="Disordered" evidence="4">
    <location>
        <begin position="215"/>
        <end position="238"/>
    </location>
</feature>
<evidence type="ECO:0008006" key="7">
    <source>
        <dbReference type="Google" id="ProtNLM"/>
    </source>
</evidence>
<keyword evidence="2" id="KW-0689">Ribosomal protein</keyword>
<name>A0A1V8TUX9_9PEZI</name>
<dbReference type="InterPro" id="IPR001857">
    <property type="entry name" value="Ribosomal_bL19"/>
</dbReference>
<keyword evidence="6" id="KW-1185">Reference proteome</keyword>
<dbReference type="AlphaFoldDB" id="A0A1V8TUX9"/>
<gene>
    <name evidence="5" type="ORF">B0A48_00540</name>
</gene>
<dbReference type="Pfam" id="PF01245">
    <property type="entry name" value="Ribosomal_L19"/>
    <property type="match status" value="1"/>
</dbReference>
<protein>
    <recommendedName>
        <fullName evidence="7">Ribosomal protein L19</fullName>
    </recommendedName>
</protein>
<dbReference type="InterPro" id="IPR008991">
    <property type="entry name" value="Translation_prot_SH3-like_sf"/>
</dbReference>
<dbReference type="GO" id="GO:0003735">
    <property type="term" value="F:structural constituent of ribosome"/>
    <property type="evidence" value="ECO:0007669"/>
    <property type="project" value="InterPro"/>
</dbReference>
<dbReference type="STRING" id="1507870.A0A1V8TUX9"/>
<dbReference type="InterPro" id="IPR038657">
    <property type="entry name" value="Ribosomal_bL19_sf"/>
</dbReference>
<evidence type="ECO:0000256" key="3">
    <source>
        <dbReference type="ARBA" id="ARBA00023274"/>
    </source>
</evidence>
<dbReference type="InParanoid" id="A0A1V8TUX9"/>
<dbReference type="FunCoup" id="A0A1V8TUX9">
    <property type="interactions" value="387"/>
</dbReference>
<dbReference type="EMBL" id="NAJO01000001">
    <property type="protein sequence ID" value="OQO15158.1"/>
    <property type="molecule type" value="Genomic_DNA"/>
</dbReference>
<dbReference type="PANTHER" id="PTHR15680">
    <property type="entry name" value="RIBOSOMAL PROTEIN L19"/>
    <property type="match status" value="1"/>
</dbReference>
<comment type="caution">
    <text evidence="5">The sequence shown here is derived from an EMBL/GenBank/DDBJ whole genome shotgun (WGS) entry which is preliminary data.</text>
</comment>
<proteinExistence type="inferred from homology"/>
<evidence type="ECO:0000313" key="6">
    <source>
        <dbReference type="Proteomes" id="UP000192596"/>
    </source>
</evidence>
<dbReference type="PANTHER" id="PTHR15680:SF9">
    <property type="entry name" value="LARGE RIBOSOMAL SUBUNIT PROTEIN BL19M"/>
    <property type="match status" value="1"/>
</dbReference>
<dbReference type="SUPFAM" id="SSF50104">
    <property type="entry name" value="Translation proteins SH3-like domain"/>
    <property type="match status" value="1"/>
</dbReference>
<comment type="similarity">
    <text evidence="1">Belongs to the bacterial ribosomal protein bL19 family.</text>
</comment>
<dbReference type="Gene3D" id="2.30.30.790">
    <property type="match status" value="1"/>
</dbReference>
<organism evidence="5 6">
    <name type="scientific">Cryoendolithus antarcticus</name>
    <dbReference type="NCBI Taxonomy" id="1507870"/>
    <lineage>
        <taxon>Eukaryota</taxon>
        <taxon>Fungi</taxon>
        <taxon>Dikarya</taxon>
        <taxon>Ascomycota</taxon>
        <taxon>Pezizomycotina</taxon>
        <taxon>Dothideomycetes</taxon>
        <taxon>Dothideomycetidae</taxon>
        <taxon>Cladosporiales</taxon>
        <taxon>Cladosporiaceae</taxon>
        <taxon>Cryoendolithus</taxon>
    </lineage>
</organism>
<evidence type="ECO:0000256" key="4">
    <source>
        <dbReference type="SAM" id="MobiDB-lite"/>
    </source>
</evidence>